<evidence type="ECO:0000256" key="4">
    <source>
        <dbReference type="ARBA" id="ARBA00022737"/>
    </source>
</evidence>
<dbReference type="PROSITE" id="PS50157">
    <property type="entry name" value="ZINC_FINGER_C2H2_2"/>
    <property type="match status" value="3"/>
</dbReference>
<evidence type="ECO:0000259" key="13">
    <source>
        <dbReference type="PROSITE" id="PS50157"/>
    </source>
</evidence>
<accession>A0AAV4VTK8</accession>
<evidence type="ECO:0000313" key="14">
    <source>
        <dbReference type="EMBL" id="GIY72964.1"/>
    </source>
</evidence>
<reference evidence="14 15" key="1">
    <citation type="submission" date="2021-06" db="EMBL/GenBank/DDBJ databases">
        <title>Caerostris extrusa draft genome.</title>
        <authorList>
            <person name="Kono N."/>
            <person name="Arakawa K."/>
        </authorList>
    </citation>
    <scope>NUCLEOTIDE SEQUENCE [LARGE SCALE GENOMIC DNA]</scope>
</reference>
<keyword evidence="8" id="KW-0238">DNA-binding</keyword>
<dbReference type="FunFam" id="3.30.160.60:FF:000130">
    <property type="entry name" value="Spalt-like transcription factor 4"/>
    <property type="match status" value="1"/>
</dbReference>
<comment type="caution">
    <text evidence="14">The sequence shown here is derived from an EMBL/GenBank/DDBJ whole genome shotgun (WGS) entry which is preliminary data.</text>
</comment>
<dbReference type="PANTHER" id="PTHR24388:SF54">
    <property type="entry name" value="PROTEIN ESCARGOT"/>
    <property type="match status" value="1"/>
</dbReference>
<dbReference type="GO" id="GO:0000978">
    <property type="term" value="F:RNA polymerase II cis-regulatory region sequence-specific DNA binding"/>
    <property type="evidence" value="ECO:0007669"/>
    <property type="project" value="TreeGrafter"/>
</dbReference>
<evidence type="ECO:0000256" key="6">
    <source>
        <dbReference type="ARBA" id="ARBA00022833"/>
    </source>
</evidence>
<dbReference type="FunFam" id="3.30.160.60:FF:000711">
    <property type="entry name" value="zinc finger protein 697"/>
    <property type="match status" value="1"/>
</dbReference>
<evidence type="ECO:0000256" key="11">
    <source>
        <dbReference type="ARBA" id="ARBA00037948"/>
    </source>
</evidence>
<dbReference type="GO" id="GO:0005634">
    <property type="term" value="C:nucleus"/>
    <property type="evidence" value="ECO:0007669"/>
    <property type="project" value="UniProtKB-SubCell"/>
</dbReference>
<dbReference type="Pfam" id="PF13912">
    <property type="entry name" value="zf-C2H2_6"/>
    <property type="match status" value="1"/>
</dbReference>
<keyword evidence="6" id="KW-0862">Zinc</keyword>
<protein>
    <recommendedName>
        <fullName evidence="13">C2H2-type domain-containing protein</fullName>
    </recommendedName>
</protein>
<dbReference type="Proteomes" id="UP001054945">
    <property type="component" value="Unassembled WGS sequence"/>
</dbReference>
<comment type="similarity">
    <text evidence="11">Belongs to the snail C2H2-type zinc-finger protein family.</text>
</comment>
<evidence type="ECO:0000256" key="5">
    <source>
        <dbReference type="ARBA" id="ARBA00022771"/>
    </source>
</evidence>
<keyword evidence="3" id="KW-0479">Metal-binding</keyword>
<proteinExistence type="inferred from homology"/>
<dbReference type="Gene3D" id="3.30.160.60">
    <property type="entry name" value="Classic Zinc Finger"/>
    <property type="match status" value="3"/>
</dbReference>
<keyword evidence="5 12" id="KW-0863">Zinc-finger</keyword>
<keyword evidence="7" id="KW-0805">Transcription regulation</keyword>
<evidence type="ECO:0000256" key="1">
    <source>
        <dbReference type="ARBA" id="ARBA00004123"/>
    </source>
</evidence>
<dbReference type="PROSITE" id="PS00028">
    <property type="entry name" value="ZINC_FINGER_C2H2_1"/>
    <property type="match status" value="2"/>
</dbReference>
<dbReference type="PANTHER" id="PTHR24388">
    <property type="entry name" value="ZINC FINGER PROTEIN"/>
    <property type="match status" value="1"/>
</dbReference>
<dbReference type="EMBL" id="BPLR01015015">
    <property type="protein sequence ID" value="GIY72964.1"/>
    <property type="molecule type" value="Genomic_DNA"/>
</dbReference>
<keyword evidence="10" id="KW-0539">Nucleus</keyword>
<evidence type="ECO:0000256" key="3">
    <source>
        <dbReference type="ARBA" id="ARBA00022723"/>
    </source>
</evidence>
<keyword evidence="15" id="KW-1185">Reference proteome</keyword>
<dbReference type="InterPro" id="IPR036236">
    <property type="entry name" value="Znf_C2H2_sf"/>
</dbReference>
<evidence type="ECO:0000256" key="2">
    <source>
        <dbReference type="ARBA" id="ARBA00006991"/>
    </source>
</evidence>
<comment type="subcellular location">
    <subcellularLocation>
        <location evidence="1">Nucleus</location>
    </subcellularLocation>
</comment>
<dbReference type="InterPro" id="IPR013087">
    <property type="entry name" value="Znf_C2H2_type"/>
</dbReference>
<evidence type="ECO:0000256" key="12">
    <source>
        <dbReference type="PROSITE-ProRule" id="PRU00042"/>
    </source>
</evidence>
<feature type="domain" description="C2H2-type" evidence="13">
    <location>
        <begin position="45"/>
        <end position="72"/>
    </location>
</feature>
<dbReference type="AlphaFoldDB" id="A0AAV4VTK8"/>
<dbReference type="SUPFAM" id="SSF57667">
    <property type="entry name" value="beta-beta-alpha zinc fingers"/>
    <property type="match status" value="2"/>
</dbReference>
<sequence>MHQTQVELAPNFVIKRYSCSLCPYYSVQKSNLLRHFKTHTNERPYCCTQCDKSFTLKQALDIHTRTHSGEQPFVCNICGKAFSQLGNFKRHCAFLHQQV</sequence>
<organism evidence="14 15">
    <name type="scientific">Caerostris extrusa</name>
    <name type="common">Bark spider</name>
    <name type="synonym">Caerostris bankana</name>
    <dbReference type="NCBI Taxonomy" id="172846"/>
    <lineage>
        <taxon>Eukaryota</taxon>
        <taxon>Metazoa</taxon>
        <taxon>Ecdysozoa</taxon>
        <taxon>Arthropoda</taxon>
        <taxon>Chelicerata</taxon>
        <taxon>Arachnida</taxon>
        <taxon>Araneae</taxon>
        <taxon>Araneomorphae</taxon>
        <taxon>Entelegynae</taxon>
        <taxon>Araneoidea</taxon>
        <taxon>Araneidae</taxon>
        <taxon>Caerostris</taxon>
    </lineage>
</organism>
<dbReference type="SMART" id="SM00355">
    <property type="entry name" value="ZnF_C2H2"/>
    <property type="match status" value="3"/>
</dbReference>
<dbReference type="Pfam" id="PF00096">
    <property type="entry name" value="zf-C2H2"/>
    <property type="match status" value="2"/>
</dbReference>
<evidence type="ECO:0000256" key="8">
    <source>
        <dbReference type="ARBA" id="ARBA00023125"/>
    </source>
</evidence>
<evidence type="ECO:0000256" key="7">
    <source>
        <dbReference type="ARBA" id="ARBA00023015"/>
    </source>
</evidence>
<evidence type="ECO:0000256" key="10">
    <source>
        <dbReference type="ARBA" id="ARBA00023242"/>
    </source>
</evidence>
<dbReference type="GO" id="GO:0008270">
    <property type="term" value="F:zinc ion binding"/>
    <property type="evidence" value="ECO:0007669"/>
    <property type="project" value="UniProtKB-KW"/>
</dbReference>
<dbReference type="InterPro" id="IPR050527">
    <property type="entry name" value="Snail/Krueppel_Znf"/>
</dbReference>
<name>A0AAV4VTK8_CAEEX</name>
<comment type="similarity">
    <text evidence="2">Belongs to the krueppel C2H2-type zinc-finger protein family.</text>
</comment>
<feature type="domain" description="C2H2-type" evidence="13">
    <location>
        <begin position="73"/>
        <end position="99"/>
    </location>
</feature>
<gene>
    <name evidence="14" type="ORF">CEXT_118711</name>
</gene>
<keyword evidence="4" id="KW-0677">Repeat</keyword>
<evidence type="ECO:0000256" key="9">
    <source>
        <dbReference type="ARBA" id="ARBA00023163"/>
    </source>
</evidence>
<keyword evidence="9" id="KW-0804">Transcription</keyword>
<dbReference type="GO" id="GO:0000981">
    <property type="term" value="F:DNA-binding transcription factor activity, RNA polymerase II-specific"/>
    <property type="evidence" value="ECO:0007669"/>
    <property type="project" value="TreeGrafter"/>
</dbReference>
<evidence type="ECO:0000313" key="15">
    <source>
        <dbReference type="Proteomes" id="UP001054945"/>
    </source>
</evidence>
<feature type="domain" description="C2H2-type" evidence="13">
    <location>
        <begin position="17"/>
        <end position="44"/>
    </location>
</feature>